<keyword evidence="2" id="KW-1185">Reference proteome</keyword>
<dbReference type="Proteomes" id="UP000729402">
    <property type="component" value="Unassembled WGS sequence"/>
</dbReference>
<comment type="caution">
    <text evidence="1">The sequence shown here is derived from an EMBL/GenBank/DDBJ whole genome shotgun (WGS) entry which is preliminary data.</text>
</comment>
<reference evidence="1" key="1">
    <citation type="journal article" date="2021" name="bioRxiv">
        <title>Whole Genome Assembly and Annotation of Northern Wild Rice, Zizania palustris L., Supports a Whole Genome Duplication in the Zizania Genus.</title>
        <authorList>
            <person name="Haas M."/>
            <person name="Kono T."/>
            <person name="Macchietto M."/>
            <person name="Millas R."/>
            <person name="McGilp L."/>
            <person name="Shao M."/>
            <person name="Duquette J."/>
            <person name="Hirsch C.N."/>
            <person name="Kimball J."/>
        </authorList>
    </citation>
    <scope>NUCLEOTIDE SEQUENCE</scope>
    <source>
        <tissue evidence="1">Fresh leaf tissue</tissue>
    </source>
</reference>
<sequence length="96" mass="10521">MFARGKDDIVNGRVVGDWSMSIRRDRDYPVVEVSRLPGDGSGWLHNRRSWCFCLASGEVRKNKLAHGVTNEGEAPKGEDEANGDLGAELADVIHGI</sequence>
<accession>A0A8J5WGX7</accession>
<dbReference type="EMBL" id="JAAALK010000082">
    <property type="protein sequence ID" value="KAG8088187.1"/>
    <property type="molecule type" value="Genomic_DNA"/>
</dbReference>
<reference evidence="1" key="2">
    <citation type="submission" date="2021-02" db="EMBL/GenBank/DDBJ databases">
        <authorList>
            <person name="Kimball J.A."/>
            <person name="Haas M.W."/>
            <person name="Macchietto M."/>
            <person name="Kono T."/>
            <person name="Duquette J."/>
            <person name="Shao M."/>
        </authorList>
    </citation>
    <scope>NUCLEOTIDE SEQUENCE</scope>
    <source>
        <tissue evidence="1">Fresh leaf tissue</tissue>
    </source>
</reference>
<organism evidence="1 2">
    <name type="scientific">Zizania palustris</name>
    <name type="common">Northern wild rice</name>
    <dbReference type="NCBI Taxonomy" id="103762"/>
    <lineage>
        <taxon>Eukaryota</taxon>
        <taxon>Viridiplantae</taxon>
        <taxon>Streptophyta</taxon>
        <taxon>Embryophyta</taxon>
        <taxon>Tracheophyta</taxon>
        <taxon>Spermatophyta</taxon>
        <taxon>Magnoliopsida</taxon>
        <taxon>Liliopsida</taxon>
        <taxon>Poales</taxon>
        <taxon>Poaceae</taxon>
        <taxon>BOP clade</taxon>
        <taxon>Oryzoideae</taxon>
        <taxon>Oryzeae</taxon>
        <taxon>Zizaniinae</taxon>
        <taxon>Zizania</taxon>
    </lineage>
</organism>
<dbReference type="AlphaFoldDB" id="A0A8J5WGX7"/>
<proteinExistence type="predicted"/>
<gene>
    <name evidence="1" type="ORF">GUJ93_ZPchr0010g10333</name>
</gene>
<evidence type="ECO:0000313" key="2">
    <source>
        <dbReference type="Proteomes" id="UP000729402"/>
    </source>
</evidence>
<name>A0A8J5WGX7_ZIZPA</name>
<protein>
    <submittedName>
        <fullName evidence="1">Uncharacterized protein</fullName>
    </submittedName>
</protein>
<evidence type="ECO:0000313" key="1">
    <source>
        <dbReference type="EMBL" id="KAG8088187.1"/>
    </source>
</evidence>